<comment type="subcellular location">
    <subcellularLocation>
        <location evidence="2">Bacterial flagellum basal body</location>
    </subcellularLocation>
</comment>
<dbReference type="RefSeq" id="WP_025293804.1">
    <property type="nucleotide sequence ID" value="NZ_CP006644.1"/>
</dbReference>
<dbReference type="Pfam" id="PF06429">
    <property type="entry name" value="Flg_bbr_C"/>
    <property type="match status" value="1"/>
</dbReference>
<dbReference type="Proteomes" id="UP000018851">
    <property type="component" value="Chromosome"/>
</dbReference>
<reference evidence="4 5" key="1">
    <citation type="submission" date="2013-07" db="EMBL/GenBank/DDBJ databases">
        <title>Completed genome of Sphingomonas sanxanigenens NX02.</title>
        <authorList>
            <person name="Ma T."/>
            <person name="Huang H."/>
            <person name="Wu M."/>
            <person name="Li X."/>
            <person name="Li G."/>
        </authorList>
    </citation>
    <scope>NUCLEOTIDE SEQUENCE [LARGE SCALE GENOMIC DNA]</scope>
    <source>
        <strain evidence="4 5">NX02</strain>
    </source>
</reference>
<dbReference type="InterPro" id="IPR006299">
    <property type="entry name" value="FlgC"/>
</dbReference>
<proteinExistence type="inferred from homology"/>
<organism evidence="4 5">
    <name type="scientific">Sphingomonas sanxanigenens DSM 19645 = NX02</name>
    <dbReference type="NCBI Taxonomy" id="1123269"/>
    <lineage>
        <taxon>Bacteria</taxon>
        <taxon>Pseudomonadati</taxon>
        <taxon>Pseudomonadota</taxon>
        <taxon>Alphaproteobacteria</taxon>
        <taxon>Sphingomonadales</taxon>
        <taxon>Sphingomonadaceae</taxon>
        <taxon>Sphingomonas</taxon>
    </lineage>
</organism>
<evidence type="ECO:0000313" key="4">
    <source>
        <dbReference type="EMBL" id="AHE55653.1"/>
    </source>
</evidence>
<dbReference type="AlphaFoldDB" id="W0AH81"/>
<dbReference type="HOGENOM" id="CLU_123272_0_0_5"/>
<gene>
    <name evidence="4" type="ORF">NX02_19970</name>
</gene>
<evidence type="ECO:0000313" key="5">
    <source>
        <dbReference type="Proteomes" id="UP000018851"/>
    </source>
</evidence>
<dbReference type="InterPro" id="IPR010930">
    <property type="entry name" value="Flg_bb/hook_C_dom"/>
</dbReference>
<evidence type="ECO:0000259" key="3">
    <source>
        <dbReference type="Pfam" id="PF06429"/>
    </source>
</evidence>
<keyword evidence="5" id="KW-1185">Reference proteome</keyword>
<dbReference type="GO" id="GO:0030694">
    <property type="term" value="C:bacterial-type flagellum basal body, rod"/>
    <property type="evidence" value="ECO:0007669"/>
    <property type="project" value="UniProtKB-UniRule"/>
</dbReference>
<dbReference type="OrthoDB" id="9813951at2"/>
<dbReference type="KEGG" id="ssan:NX02_19970"/>
<dbReference type="GO" id="GO:0071973">
    <property type="term" value="P:bacterial-type flagellum-dependent cell motility"/>
    <property type="evidence" value="ECO:0007669"/>
    <property type="project" value="UniProtKB-UniRule"/>
</dbReference>
<dbReference type="STRING" id="1123269.NX02_19970"/>
<dbReference type="PATRIC" id="fig|1123269.5.peg.3905"/>
<feature type="domain" description="Flagellar basal-body/hook protein C-terminal" evidence="3">
    <location>
        <begin position="95"/>
        <end position="138"/>
    </location>
</feature>
<name>W0AH81_9SPHN</name>
<dbReference type="NCBIfam" id="TIGR01395">
    <property type="entry name" value="FlgC"/>
    <property type="match status" value="1"/>
</dbReference>
<dbReference type="EMBL" id="CP006644">
    <property type="protein sequence ID" value="AHE55653.1"/>
    <property type="molecule type" value="Genomic_DNA"/>
</dbReference>
<comment type="similarity">
    <text evidence="1">Belongs to the flagella basal body rod proteins family.</text>
</comment>
<dbReference type="eggNOG" id="COG1558">
    <property type="taxonomic scope" value="Bacteria"/>
</dbReference>
<accession>W0AH81</accession>
<evidence type="ECO:0000256" key="2">
    <source>
        <dbReference type="RuleBase" id="RU362062"/>
    </source>
</evidence>
<evidence type="ECO:0000256" key="1">
    <source>
        <dbReference type="ARBA" id="ARBA00009677"/>
    </source>
</evidence>
<protein>
    <recommendedName>
        <fullName evidence="2">Flagellar basal-body rod protein FlgC</fullName>
    </recommendedName>
</protein>
<keyword evidence="2" id="KW-0975">Bacterial flagellum</keyword>
<comment type="subunit">
    <text evidence="2">The basal body constitutes a major portion of the flagellar organelle and consists of four rings (L,P,S, and M) mounted on a central rod. The rod consists of about 26 subunits of FlgG in the distal portion, and FlgB, FlgC and FlgF are thought to build up the proximal portion of the rod with about 6 subunits each.</text>
</comment>
<sequence>MQALEISRSALEVEWRRLEIIAQNLANANSSVAADRPAWHPLRLLSGPARSFAALVDGEVAFNQLAGVAVQGVAEVDTPPRKVHEPGHPDADADGFVTYPGLDHAAEMVLMVKTARAYEANIVAMGAARQMYSKALELGRSS</sequence>